<dbReference type="GO" id="GO:0047982">
    <property type="term" value="F:homocysteine desulfhydrase activity"/>
    <property type="evidence" value="ECO:0007669"/>
    <property type="project" value="UniProtKB-EC"/>
</dbReference>
<dbReference type="Pfam" id="PF01053">
    <property type="entry name" value="Cys_Met_Meta_PP"/>
    <property type="match status" value="1"/>
</dbReference>
<keyword evidence="12" id="KW-0032">Aminotransferase</keyword>
<dbReference type="GO" id="GO:0030170">
    <property type="term" value="F:pyridoxal phosphate binding"/>
    <property type="evidence" value="ECO:0007669"/>
    <property type="project" value="InterPro"/>
</dbReference>
<evidence type="ECO:0000313" key="15">
    <source>
        <dbReference type="Proteomes" id="UP000260828"/>
    </source>
</evidence>
<name>A0A174USY1_9FIRM</name>
<dbReference type="Gene3D" id="3.90.1150.10">
    <property type="entry name" value="Aspartate Aminotransferase, domain 1"/>
    <property type="match status" value="1"/>
</dbReference>
<dbReference type="InterPro" id="IPR054542">
    <property type="entry name" value="Cys_met_metab_PP"/>
</dbReference>
<proteinExistence type="inferred from homology"/>
<dbReference type="PIRSF" id="PIRSF001434">
    <property type="entry name" value="CGS"/>
    <property type="match status" value="1"/>
</dbReference>
<evidence type="ECO:0000256" key="5">
    <source>
        <dbReference type="ARBA" id="ARBA00047199"/>
    </source>
</evidence>
<dbReference type="EMBL" id="CZBE01000048">
    <property type="protein sequence ID" value="CUQ25583.1"/>
    <property type="molecule type" value="Genomic_DNA"/>
</dbReference>
<dbReference type="SUPFAM" id="SSF53383">
    <property type="entry name" value="PLP-dependent transferases"/>
    <property type="match status" value="1"/>
</dbReference>
<evidence type="ECO:0000313" key="14">
    <source>
        <dbReference type="Proteomes" id="UP000196386"/>
    </source>
</evidence>
<sequence length="393" mass="42824">MSEFSYTTKALYSGEKVCGMDLSPETIPCFLTTAFTMRGFKEVQDTYANKGYTYVRTRNPNRTALGEVISCLEGGEESLIFSSGMGAITSTLMTLLDRGDHVICNSNIYGETYSVMTQVLGKCGVEITFADYQNTENIAAAIRPETKLIYSEVLSNPTLTLVDLKAVAELAHQHGALFMVDNTFTTPIAIRPIEFGADIVINSLTKFMNGHSDAIGGSITTTAALCGKIQPMAMLLGTPGDPFSSWLIQRGVNTASLRLPQAMHTAEKLAKALAAHKHVSKVNHPSLPDYPQKMLADRMFGKNGCCAMLSFIVPEDLEKIDQFMLSLRFPRYAPTLGGLHTTLSHPVTSSHMGVPDETRRKMGITPGMIRVSVGIEDPDDLAADFENALKVFD</sequence>
<dbReference type="EMBL" id="NFKP01000030">
    <property type="protein sequence ID" value="OUP67612.1"/>
    <property type="molecule type" value="Genomic_DNA"/>
</dbReference>
<reference evidence="11" key="3">
    <citation type="journal article" date="2018" name="BMC Genomics">
        <title>Whole genome sequencing and function prediction of 133 gut anaerobes isolated from chicken caecum in pure cultures.</title>
        <authorList>
            <person name="Medvecky M."/>
            <person name="Cejkova D."/>
            <person name="Polansky O."/>
            <person name="Karasova D."/>
            <person name="Kubasova T."/>
            <person name="Cizek A."/>
            <person name="Rychlik I."/>
        </authorList>
    </citation>
    <scope>NUCLEOTIDE SEQUENCE</scope>
    <source>
        <strain evidence="11">An175</strain>
    </source>
</reference>
<dbReference type="EC" id="4.4.1.2" evidence="4"/>
<dbReference type="CDD" id="cd00614">
    <property type="entry name" value="CGS_like"/>
    <property type="match status" value="1"/>
</dbReference>
<evidence type="ECO:0000256" key="1">
    <source>
        <dbReference type="ARBA" id="ARBA00001933"/>
    </source>
</evidence>
<protein>
    <recommendedName>
        <fullName evidence="4">homocysteine desulfhydrase</fullName>
        <ecNumber evidence="4">4.4.1.2</ecNumber>
    </recommendedName>
    <alternativeName>
        <fullName evidence="5">Homocysteine desulfhydrase</fullName>
    </alternativeName>
</protein>
<accession>A0A174USY1</accession>
<dbReference type="FunFam" id="3.40.640.10:FF:000046">
    <property type="entry name" value="Cystathionine gamma-lyase"/>
    <property type="match status" value="1"/>
</dbReference>
<evidence type="ECO:0000256" key="6">
    <source>
        <dbReference type="ARBA" id="ARBA00048780"/>
    </source>
</evidence>
<evidence type="ECO:0000313" key="13">
    <source>
        <dbReference type="Proteomes" id="UP000095765"/>
    </source>
</evidence>
<reference evidence="12 15" key="4">
    <citation type="submission" date="2018-08" db="EMBL/GenBank/DDBJ databases">
        <title>A genome reference for cultivated species of the human gut microbiota.</title>
        <authorList>
            <person name="Zou Y."/>
            <person name="Xue W."/>
            <person name="Luo G."/>
        </authorList>
    </citation>
    <scope>NUCLEOTIDE SEQUENCE [LARGE SCALE GENOMIC DNA]</scope>
    <source>
        <strain evidence="12 15">TF05-12AC</strain>
    </source>
</reference>
<dbReference type="EMBL" id="QVME01000007">
    <property type="protein sequence ID" value="RGE66600.1"/>
    <property type="molecule type" value="Genomic_DNA"/>
</dbReference>
<evidence type="ECO:0000256" key="2">
    <source>
        <dbReference type="ARBA" id="ARBA00009077"/>
    </source>
</evidence>
<evidence type="ECO:0000256" key="4">
    <source>
        <dbReference type="ARBA" id="ARBA00047175"/>
    </source>
</evidence>
<dbReference type="InterPro" id="IPR000277">
    <property type="entry name" value="Cys/Met-Metab_PyrdxlP-dep_enz"/>
</dbReference>
<evidence type="ECO:0000313" key="11">
    <source>
        <dbReference type="EMBL" id="OUP67612.1"/>
    </source>
</evidence>
<evidence type="ECO:0000313" key="12">
    <source>
        <dbReference type="EMBL" id="RGE66600.1"/>
    </source>
</evidence>
<evidence type="ECO:0000256" key="7">
    <source>
        <dbReference type="ARBA" id="ARBA00052699"/>
    </source>
</evidence>
<dbReference type="RefSeq" id="WP_055246223.1">
    <property type="nucleotide sequence ID" value="NZ_CABIWA010000037.1"/>
</dbReference>
<organism evidence="10 13">
    <name type="scientific">Anaerotruncus colihominis</name>
    <dbReference type="NCBI Taxonomy" id="169435"/>
    <lineage>
        <taxon>Bacteria</taxon>
        <taxon>Bacillati</taxon>
        <taxon>Bacillota</taxon>
        <taxon>Clostridia</taxon>
        <taxon>Eubacteriales</taxon>
        <taxon>Oscillospiraceae</taxon>
        <taxon>Anaerotruncus</taxon>
    </lineage>
</organism>
<dbReference type="Gene3D" id="3.40.640.10">
    <property type="entry name" value="Type I PLP-dependent aspartate aminotransferase-like (Major domain)"/>
    <property type="match status" value="1"/>
</dbReference>
<evidence type="ECO:0000256" key="8">
    <source>
        <dbReference type="PIRSR" id="PIRSR001434-2"/>
    </source>
</evidence>
<keyword evidence="3 8" id="KW-0663">Pyridoxal phosphate</keyword>
<dbReference type="OrthoDB" id="9780685at2"/>
<keyword evidence="12" id="KW-0808">Transferase</keyword>
<dbReference type="GO" id="GO:0019346">
    <property type="term" value="P:transsulfuration"/>
    <property type="evidence" value="ECO:0007669"/>
    <property type="project" value="InterPro"/>
</dbReference>
<dbReference type="PANTHER" id="PTHR11808">
    <property type="entry name" value="TRANS-SULFURATION ENZYME FAMILY MEMBER"/>
    <property type="match status" value="1"/>
</dbReference>
<comment type="similarity">
    <text evidence="2 9">Belongs to the trans-sulfuration enzymes family.</text>
</comment>
<dbReference type="Proteomes" id="UP000260828">
    <property type="component" value="Unassembled WGS sequence"/>
</dbReference>
<reference evidence="10 13" key="1">
    <citation type="submission" date="2015-09" db="EMBL/GenBank/DDBJ databases">
        <authorList>
            <consortium name="Pathogen Informatics"/>
        </authorList>
    </citation>
    <scope>NUCLEOTIDE SEQUENCE [LARGE SCALE GENOMIC DNA]</scope>
    <source>
        <strain evidence="10 13">2789STDY5834939</strain>
    </source>
</reference>
<evidence type="ECO:0000313" key="10">
    <source>
        <dbReference type="EMBL" id="CUQ25583.1"/>
    </source>
</evidence>
<gene>
    <name evidence="10" type="primary">metC_2</name>
    <name evidence="11" type="ORF">B5F11_17555</name>
    <name evidence="12" type="ORF">DXC40_12525</name>
    <name evidence="10" type="ORF">ERS852551_03728</name>
</gene>
<feature type="modified residue" description="N6-(pyridoxal phosphate)lysine" evidence="8">
    <location>
        <position position="206"/>
    </location>
</feature>
<dbReference type="InterPro" id="IPR015422">
    <property type="entry name" value="PyrdxlP-dep_Trfase_small"/>
</dbReference>
<dbReference type="PANTHER" id="PTHR11808:SF80">
    <property type="entry name" value="CYSTATHIONINE GAMMA-LYASE"/>
    <property type="match status" value="1"/>
</dbReference>
<dbReference type="InterPro" id="IPR015424">
    <property type="entry name" value="PyrdxlP-dep_Trfase"/>
</dbReference>
<comment type="catalytic activity">
    <reaction evidence="7">
        <text>L-methionine + H2O = methanethiol + 2-oxobutanoate + NH4(+)</text>
        <dbReference type="Rhea" id="RHEA:23800"/>
        <dbReference type="ChEBI" id="CHEBI:15377"/>
        <dbReference type="ChEBI" id="CHEBI:16007"/>
        <dbReference type="ChEBI" id="CHEBI:16763"/>
        <dbReference type="ChEBI" id="CHEBI:28938"/>
        <dbReference type="ChEBI" id="CHEBI:57844"/>
        <dbReference type="EC" id="4.4.1.11"/>
    </reaction>
    <physiologicalReaction direction="left-to-right" evidence="7">
        <dbReference type="Rhea" id="RHEA:23801"/>
    </physiologicalReaction>
</comment>
<dbReference type="AlphaFoldDB" id="A0A174USY1"/>
<evidence type="ECO:0000256" key="3">
    <source>
        <dbReference type="ARBA" id="ARBA00022898"/>
    </source>
</evidence>
<comment type="cofactor">
    <cofactor evidence="1 9">
        <name>pyridoxal 5'-phosphate</name>
        <dbReference type="ChEBI" id="CHEBI:597326"/>
    </cofactor>
</comment>
<dbReference type="GO" id="GO:0018826">
    <property type="term" value="F:methionine gamma-lyase activity"/>
    <property type="evidence" value="ECO:0007669"/>
    <property type="project" value="UniProtKB-EC"/>
</dbReference>
<keyword evidence="10" id="KW-0456">Lyase</keyword>
<dbReference type="GO" id="GO:0005737">
    <property type="term" value="C:cytoplasm"/>
    <property type="evidence" value="ECO:0007669"/>
    <property type="project" value="TreeGrafter"/>
</dbReference>
<dbReference type="Proteomes" id="UP000095765">
    <property type="component" value="Unassembled WGS sequence"/>
</dbReference>
<dbReference type="GO" id="GO:0008483">
    <property type="term" value="F:transaminase activity"/>
    <property type="evidence" value="ECO:0007669"/>
    <property type="project" value="UniProtKB-KW"/>
</dbReference>
<reference evidence="14" key="2">
    <citation type="submission" date="2017-04" db="EMBL/GenBank/DDBJ databases">
        <title>Function of individual gut microbiota members based on whole genome sequencing of pure cultures obtained from chicken caecum.</title>
        <authorList>
            <person name="Medvecky M."/>
            <person name="Cejkova D."/>
            <person name="Polansky O."/>
            <person name="Karasova D."/>
            <person name="Kubasova T."/>
            <person name="Cizek A."/>
            <person name="Rychlik I."/>
        </authorList>
    </citation>
    <scope>NUCLEOTIDE SEQUENCE [LARGE SCALE GENOMIC DNA]</scope>
    <source>
        <strain evidence="14">An175</strain>
    </source>
</reference>
<dbReference type="Proteomes" id="UP000196386">
    <property type="component" value="Unassembled WGS sequence"/>
</dbReference>
<dbReference type="InterPro" id="IPR015421">
    <property type="entry name" value="PyrdxlP-dep_Trfase_major"/>
</dbReference>
<evidence type="ECO:0000256" key="9">
    <source>
        <dbReference type="RuleBase" id="RU362118"/>
    </source>
</evidence>
<comment type="catalytic activity">
    <reaction evidence="6">
        <text>L-homocysteine + H2O = 2-oxobutanoate + hydrogen sulfide + NH4(+) + H(+)</text>
        <dbReference type="Rhea" id="RHEA:14501"/>
        <dbReference type="ChEBI" id="CHEBI:15377"/>
        <dbReference type="ChEBI" id="CHEBI:15378"/>
        <dbReference type="ChEBI" id="CHEBI:16763"/>
        <dbReference type="ChEBI" id="CHEBI:28938"/>
        <dbReference type="ChEBI" id="CHEBI:29919"/>
        <dbReference type="ChEBI" id="CHEBI:58199"/>
        <dbReference type="EC" id="4.4.1.2"/>
    </reaction>
    <physiologicalReaction direction="left-to-right" evidence="6">
        <dbReference type="Rhea" id="RHEA:14502"/>
    </physiologicalReaction>
</comment>
<dbReference type="PROSITE" id="PS00868">
    <property type="entry name" value="CYS_MET_METAB_PP"/>
    <property type="match status" value="1"/>
</dbReference>